<dbReference type="InterPro" id="IPR032692">
    <property type="entry name" value="YccS_N"/>
</dbReference>
<name>A0A9X4BHX0_9ENTR</name>
<evidence type="ECO:0000259" key="1">
    <source>
        <dbReference type="Pfam" id="PF12805"/>
    </source>
</evidence>
<feature type="non-terminal residue" evidence="2">
    <location>
        <position position="1"/>
    </location>
</feature>
<dbReference type="Proteomes" id="UP001149314">
    <property type="component" value="Unassembled WGS sequence"/>
</dbReference>
<comment type="caution">
    <text evidence="2">The sequence shown here is derived from an EMBL/GenBank/DDBJ whole genome shotgun (WGS) entry which is preliminary data.</text>
</comment>
<reference evidence="2" key="1">
    <citation type="journal article" date="2023" name="Genes Genomics">
        <title>Genomic insights of Leclercia adecarboxylata strains linked to an outbreak in public hospitals in Mexico.</title>
        <authorList>
            <person name="Barrios-Villa E."/>
            <person name="Pacheco-Flores B."/>
            <person name="Lozano-Zarain P."/>
            <person name="Del Campo-Ortega R."/>
            <person name="de Jesus Ascencio-Montiel I."/>
            <person name="Gonzalez-Leon M."/>
            <person name="Camorlinga-Ponce M."/>
            <person name="Gaytan Cervantes F.J."/>
            <person name="Gonzalez Torres C."/>
            <person name="Aguilar E."/>
            <person name="Gonzalez Ibarra J."/>
            <person name="Torres Lopez F.J."/>
            <person name="Rosas-Vargas H."/>
            <person name="Gonzalez-Bonilla C.R."/>
            <person name="Del Carmen Rocha-Gracia R."/>
        </authorList>
    </citation>
    <scope>NUCLEOTIDE SEQUENCE</scope>
    <source>
        <strain evidence="2">Lac40</strain>
    </source>
</reference>
<feature type="non-terminal residue" evidence="2">
    <location>
        <position position="142"/>
    </location>
</feature>
<dbReference type="AlphaFoldDB" id="A0A9X4BHX0"/>
<dbReference type="Pfam" id="PF12805">
    <property type="entry name" value="FUSC-like"/>
    <property type="match status" value="1"/>
</dbReference>
<sequence>CWNALFAHQPVQQSLARLYRELGLYFRFKAALFEPVRQLDVEQRRLELAQQNGRVVSSLNAAKETLLHRLGNGRAGGKINHYLKLYFLAQDLHERVSSSHYPYQALAEAFFHSDVLFRCQRLLRLQASACTELGEAMQMRQA</sequence>
<protein>
    <submittedName>
        <fullName evidence="2">YccS/YhfK family membrane protein</fullName>
    </submittedName>
</protein>
<evidence type="ECO:0000313" key="2">
    <source>
        <dbReference type="EMBL" id="MDC6641740.1"/>
    </source>
</evidence>
<feature type="domain" description="Integral membrane protein YccS N-terminal" evidence="1">
    <location>
        <begin position="1"/>
        <end position="141"/>
    </location>
</feature>
<evidence type="ECO:0000313" key="3">
    <source>
        <dbReference type="Proteomes" id="UP001149314"/>
    </source>
</evidence>
<dbReference type="EMBL" id="JAOURS010000285">
    <property type="protein sequence ID" value="MDC6641740.1"/>
    <property type="molecule type" value="Genomic_DNA"/>
</dbReference>
<accession>A0A9X4BHX0</accession>
<gene>
    <name evidence="2" type="ORF">OEZ79_26620</name>
</gene>
<proteinExistence type="predicted"/>
<dbReference type="RefSeq" id="WP_272733691.1">
    <property type="nucleotide sequence ID" value="NZ_JAOURS010000285.1"/>
</dbReference>
<organism evidence="2 3">
    <name type="scientific">Leclercia adecarboxylata</name>
    <dbReference type="NCBI Taxonomy" id="83655"/>
    <lineage>
        <taxon>Bacteria</taxon>
        <taxon>Pseudomonadati</taxon>
        <taxon>Pseudomonadota</taxon>
        <taxon>Gammaproteobacteria</taxon>
        <taxon>Enterobacterales</taxon>
        <taxon>Enterobacteriaceae</taxon>
        <taxon>Leclercia</taxon>
    </lineage>
</organism>